<protein>
    <submittedName>
        <fullName evidence="1">Uncharacterized protein</fullName>
    </submittedName>
</protein>
<dbReference type="RefSeq" id="WP_394149022.1">
    <property type="nucleotide sequence ID" value="NZ_JBGCUC010000009.1"/>
</dbReference>
<name>A0ABW7CNZ9_9GAMM</name>
<keyword evidence="2" id="KW-1185">Reference proteome</keyword>
<sequence>MFELTPEQAQILVAFLDSEYVNFIDTCDELAAEDQGGKEIADAIFKALGGDE</sequence>
<dbReference type="Proteomes" id="UP001605250">
    <property type="component" value="Unassembled WGS sequence"/>
</dbReference>
<gene>
    <name evidence="1" type="ORF">AB3U87_11390</name>
</gene>
<evidence type="ECO:0000313" key="2">
    <source>
        <dbReference type="Proteomes" id="UP001605250"/>
    </source>
</evidence>
<organism evidence="1 2">
    <name type="scientific">Erwinia plantamica</name>
    <dbReference type="NCBI Taxonomy" id="3237104"/>
    <lineage>
        <taxon>Bacteria</taxon>
        <taxon>Pseudomonadati</taxon>
        <taxon>Pseudomonadota</taxon>
        <taxon>Gammaproteobacteria</taxon>
        <taxon>Enterobacterales</taxon>
        <taxon>Erwiniaceae</taxon>
        <taxon>Erwinia</taxon>
    </lineage>
</organism>
<proteinExistence type="predicted"/>
<accession>A0ABW7CNZ9</accession>
<evidence type="ECO:0000313" key="1">
    <source>
        <dbReference type="EMBL" id="MFG6076960.1"/>
    </source>
</evidence>
<reference evidence="1 2" key="1">
    <citation type="submission" date="2024-07" db="EMBL/GenBank/DDBJ databases">
        <title>Novel bacterial strain Erwinia sp. OPT-41 promoting growth of various crops.</title>
        <authorList>
            <person name="Egorshina A."/>
            <person name="Lukyantsev M.A."/>
            <person name="Golubev S.N."/>
            <person name="Muratova A.Y."/>
            <person name="Bulygina E.A."/>
        </authorList>
    </citation>
    <scope>NUCLEOTIDE SEQUENCE [LARGE SCALE GENOMIC DNA]</scope>
    <source>
        <strain evidence="1 2">OPT-41</strain>
    </source>
</reference>
<comment type="caution">
    <text evidence="1">The sequence shown here is derived from an EMBL/GenBank/DDBJ whole genome shotgun (WGS) entry which is preliminary data.</text>
</comment>
<dbReference type="EMBL" id="JBGCUC010000009">
    <property type="protein sequence ID" value="MFG6076960.1"/>
    <property type="molecule type" value="Genomic_DNA"/>
</dbReference>